<accession>A0A9P7DZV9</accession>
<evidence type="ECO:0000313" key="2">
    <source>
        <dbReference type="Proteomes" id="UP000807769"/>
    </source>
</evidence>
<evidence type="ECO:0000313" key="1">
    <source>
        <dbReference type="EMBL" id="KAG1807332.1"/>
    </source>
</evidence>
<dbReference type="Proteomes" id="UP000807769">
    <property type="component" value="Unassembled WGS sequence"/>
</dbReference>
<proteinExistence type="predicted"/>
<dbReference type="GeneID" id="64630908"/>
<dbReference type="AlphaFoldDB" id="A0A9P7DZV9"/>
<protein>
    <submittedName>
        <fullName evidence="1">Uncharacterized protein</fullName>
    </submittedName>
</protein>
<comment type="caution">
    <text evidence="1">The sequence shown here is derived from an EMBL/GenBank/DDBJ whole genome shotgun (WGS) entry which is preliminary data.</text>
</comment>
<sequence>MSPLLYYIRLVFRSSIFACSSTSMRTSHIACIILMVLVLLPYTCYTVHNEPRSFLLTQFSRHLHVNPPKRTCNIQTCSPRNCCCNLLFVQSTLGGALYTLVSICFTRRHSDNLFRCTMIDALKNLLPSHLSTLSNTTFAQTTPNSNAMLYIHTIDDESSGGTQNGSRRFGFNTHPSSPSKNVGSSWWVLVSGLAVSRSAACVEFDEKGMKSLSIVLSVGIAVVGCEMQLPCGEDAEESSSAWSCNDFPIAEYQTRTGPASCEKEMMRVLSREKETAWTDSVYPRKGRPIGCLVAVSHSRAVLSYEPETMRVPSGENETELTD</sequence>
<dbReference type="OrthoDB" id="10659101at2759"/>
<organism evidence="1 2">
    <name type="scientific">Suillus subaureus</name>
    <dbReference type="NCBI Taxonomy" id="48587"/>
    <lineage>
        <taxon>Eukaryota</taxon>
        <taxon>Fungi</taxon>
        <taxon>Dikarya</taxon>
        <taxon>Basidiomycota</taxon>
        <taxon>Agaricomycotina</taxon>
        <taxon>Agaricomycetes</taxon>
        <taxon>Agaricomycetidae</taxon>
        <taxon>Boletales</taxon>
        <taxon>Suillineae</taxon>
        <taxon>Suillaceae</taxon>
        <taxon>Suillus</taxon>
    </lineage>
</organism>
<keyword evidence="2" id="KW-1185">Reference proteome</keyword>
<gene>
    <name evidence="1" type="ORF">BJ212DRAFT_1387767</name>
</gene>
<dbReference type="RefSeq" id="XP_041188001.1">
    <property type="nucleotide sequence ID" value="XM_041336892.1"/>
</dbReference>
<name>A0A9P7DZV9_9AGAM</name>
<dbReference type="EMBL" id="JABBWG010000044">
    <property type="protein sequence ID" value="KAG1807332.1"/>
    <property type="molecule type" value="Genomic_DNA"/>
</dbReference>
<reference evidence="1" key="1">
    <citation type="journal article" date="2020" name="New Phytol.">
        <title>Comparative genomics reveals dynamic genome evolution in host specialist ectomycorrhizal fungi.</title>
        <authorList>
            <person name="Lofgren L.A."/>
            <person name="Nguyen N.H."/>
            <person name="Vilgalys R."/>
            <person name="Ruytinx J."/>
            <person name="Liao H.L."/>
            <person name="Branco S."/>
            <person name="Kuo A."/>
            <person name="LaButti K."/>
            <person name="Lipzen A."/>
            <person name="Andreopoulos W."/>
            <person name="Pangilinan J."/>
            <person name="Riley R."/>
            <person name="Hundley H."/>
            <person name="Na H."/>
            <person name="Barry K."/>
            <person name="Grigoriev I.V."/>
            <person name="Stajich J.E."/>
            <person name="Kennedy P.G."/>
        </authorList>
    </citation>
    <scope>NUCLEOTIDE SEQUENCE</scope>
    <source>
        <strain evidence="1">MN1</strain>
    </source>
</reference>